<dbReference type="Proteomes" id="UP000499080">
    <property type="component" value="Unassembled WGS sequence"/>
</dbReference>
<proteinExistence type="predicted"/>
<name>A0A4Y2CCB2_ARAVE</name>
<sequence>MHGKGVTKRTLTSVWKEELSNLILRSLRQYSVEPIVNKIVSLAKIRGLEVDSNYIDERVEEHNQELTILDLMCRILAKL</sequence>
<gene>
    <name evidence="1" type="ORF">AVEN_151415_1</name>
</gene>
<reference evidence="1 2" key="1">
    <citation type="journal article" date="2019" name="Sci. Rep.">
        <title>Orb-weaving spider Araneus ventricosus genome elucidates the spidroin gene catalogue.</title>
        <authorList>
            <person name="Kono N."/>
            <person name="Nakamura H."/>
            <person name="Ohtoshi R."/>
            <person name="Moran D.A.P."/>
            <person name="Shinohara A."/>
            <person name="Yoshida Y."/>
            <person name="Fujiwara M."/>
            <person name="Mori M."/>
            <person name="Tomita M."/>
            <person name="Arakawa K."/>
        </authorList>
    </citation>
    <scope>NUCLEOTIDE SEQUENCE [LARGE SCALE GENOMIC DNA]</scope>
</reference>
<evidence type="ECO:0000313" key="2">
    <source>
        <dbReference type="Proteomes" id="UP000499080"/>
    </source>
</evidence>
<organism evidence="1 2">
    <name type="scientific">Araneus ventricosus</name>
    <name type="common">Orbweaver spider</name>
    <name type="synonym">Epeira ventricosa</name>
    <dbReference type="NCBI Taxonomy" id="182803"/>
    <lineage>
        <taxon>Eukaryota</taxon>
        <taxon>Metazoa</taxon>
        <taxon>Ecdysozoa</taxon>
        <taxon>Arthropoda</taxon>
        <taxon>Chelicerata</taxon>
        <taxon>Arachnida</taxon>
        <taxon>Araneae</taxon>
        <taxon>Araneomorphae</taxon>
        <taxon>Entelegynae</taxon>
        <taxon>Araneoidea</taxon>
        <taxon>Araneidae</taxon>
        <taxon>Araneus</taxon>
    </lineage>
</organism>
<comment type="caution">
    <text evidence="1">The sequence shown here is derived from an EMBL/GenBank/DDBJ whole genome shotgun (WGS) entry which is preliminary data.</text>
</comment>
<protein>
    <submittedName>
        <fullName evidence="1">Uncharacterized protein</fullName>
    </submittedName>
</protein>
<dbReference type="EMBL" id="BGPR01000162">
    <property type="protein sequence ID" value="GBM00965.1"/>
    <property type="molecule type" value="Genomic_DNA"/>
</dbReference>
<dbReference type="OrthoDB" id="7422307at2759"/>
<evidence type="ECO:0000313" key="1">
    <source>
        <dbReference type="EMBL" id="GBM00965.1"/>
    </source>
</evidence>
<accession>A0A4Y2CCB2</accession>
<keyword evidence="2" id="KW-1185">Reference proteome</keyword>
<dbReference type="AlphaFoldDB" id="A0A4Y2CCB2"/>